<dbReference type="EMBL" id="JBHUFB010000001">
    <property type="protein sequence ID" value="MFD1810788.1"/>
    <property type="molecule type" value="Genomic_DNA"/>
</dbReference>
<evidence type="ECO:0000313" key="4">
    <source>
        <dbReference type="EMBL" id="MFD1810788.1"/>
    </source>
</evidence>
<keyword evidence="5" id="KW-1185">Reference proteome</keyword>
<dbReference type="PANTHER" id="PTHR35936">
    <property type="entry name" value="MEMBRANE-BOUND LYTIC MUREIN TRANSGLYCOSYLASE F"/>
    <property type="match status" value="1"/>
</dbReference>
<dbReference type="InterPro" id="IPR014337">
    <property type="entry name" value="Ectoine_EhuB"/>
</dbReference>
<reference evidence="5" key="1">
    <citation type="journal article" date="2019" name="Int. J. Syst. Evol. Microbiol.">
        <title>The Global Catalogue of Microorganisms (GCM) 10K type strain sequencing project: providing services to taxonomists for standard genome sequencing and annotation.</title>
        <authorList>
            <consortium name="The Broad Institute Genomics Platform"/>
            <consortium name="The Broad Institute Genome Sequencing Center for Infectious Disease"/>
            <person name="Wu L."/>
            <person name="Ma J."/>
        </authorList>
    </citation>
    <scope>NUCLEOTIDE SEQUENCE [LARGE SCALE GENOMIC DNA]</scope>
    <source>
        <strain evidence="5">DT72</strain>
    </source>
</reference>
<feature type="signal peptide" evidence="2">
    <location>
        <begin position="1"/>
        <end position="18"/>
    </location>
</feature>
<feature type="chain" id="PRO_5046479789" evidence="2">
    <location>
        <begin position="19"/>
        <end position="305"/>
    </location>
</feature>
<evidence type="ECO:0000256" key="1">
    <source>
        <dbReference type="ARBA" id="ARBA00022729"/>
    </source>
</evidence>
<proteinExistence type="predicted"/>
<dbReference type="SMART" id="SM00062">
    <property type="entry name" value="PBPb"/>
    <property type="match status" value="1"/>
</dbReference>
<accession>A0ABW4NX62</accession>
<dbReference type="PANTHER" id="PTHR35936:SF17">
    <property type="entry name" value="ARGININE-BINDING EXTRACELLULAR PROTEIN ARTP"/>
    <property type="match status" value="1"/>
</dbReference>
<dbReference type="Gene3D" id="3.40.190.10">
    <property type="entry name" value="Periplasmic binding protein-like II"/>
    <property type="match status" value="2"/>
</dbReference>
<dbReference type="Pfam" id="PF00497">
    <property type="entry name" value="SBP_bac_3"/>
    <property type="match status" value="1"/>
</dbReference>
<evidence type="ECO:0000256" key="2">
    <source>
        <dbReference type="SAM" id="SignalP"/>
    </source>
</evidence>
<dbReference type="RefSeq" id="WP_378483341.1">
    <property type="nucleotide sequence ID" value="NZ_JBHUFB010000001.1"/>
</dbReference>
<evidence type="ECO:0000313" key="5">
    <source>
        <dbReference type="Proteomes" id="UP001597286"/>
    </source>
</evidence>
<sequence length="305" mass="31526">MPTSTGRRVALAAGSALALTAITACTSVDSGGGDQLAQLQDAGSITVGFAGEEPYSFTDNSGELTGAAVALNREIYGELGIDQVDGVLTEWNNLIPGLTADRFDSISAGMSILPDRCANASFSDPEIMYTTAFLVPTGNPDRLGDWQSAVDGKVKLAVMNGAIEAGYAEQTGVETVQVGSPQDGLDAVVAGRADAFALTGISVRALADRSDAPVEATDSFVAVINGVPQVGAGATVFRKQDTDLLDAYNGKLREIVSDPARYAEILGPFGFTEAERPVEGLTTEMLCEGDLEKIAAELGPELGQG</sequence>
<dbReference type="PROSITE" id="PS51257">
    <property type="entry name" value="PROKAR_LIPOPROTEIN"/>
    <property type="match status" value="1"/>
</dbReference>
<gene>
    <name evidence="4" type="primary">ehuB</name>
    <name evidence="4" type="ORF">ACFSJG_01055</name>
</gene>
<protein>
    <submittedName>
        <fullName evidence="4">Ectoine/hydroxyectoine ABC transporter substrate-binding protein EhuB</fullName>
    </submittedName>
</protein>
<comment type="caution">
    <text evidence="4">The sequence shown here is derived from an EMBL/GenBank/DDBJ whole genome shotgun (WGS) entry which is preliminary data.</text>
</comment>
<evidence type="ECO:0000259" key="3">
    <source>
        <dbReference type="SMART" id="SM00062"/>
    </source>
</evidence>
<dbReference type="NCBIfam" id="TIGR02995">
    <property type="entry name" value="ectoine_ehuB"/>
    <property type="match status" value="1"/>
</dbReference>
<dbReference type="InterPro" id="IPR001638">
    <property type="entry name" value="Solute-binding_3/MltF_N"/>
</dbReference>
<dbReference type="Proteomes" id="UP001597286">
    <property type="component" value="Unassembled WGS sequence"/>
</dbReference>
<feature type="domain" description="Solute-binding protein family 3/N-terminal" evidence="3">
    <location>
        <begin position="44"/>
        <end position="269"/>
    </location>
</feature>
<dbReference type="SUPFAM" id="SSF53850">
    <property type="entry name" value="Periplasmic binding protein-like II"/>
    <property type="match status" value="1"/>
</dbReference>
<name>A0ABW4NX62_9NOCA</name>
<keyword evidence="1 2" id="KW-0732">Signal</keyword>
<organism evidence="4 5">
    <name type="scientific">Rhodococcus gannanensis</name>
    <dbReference type="NCBI Taxonomy" id="1960308"/>
    <lineage>
        <taxon>Bacteria</taxon>
        <taxon>Bacillati</taxon>
        <taxon>Actinomycetota</taxon>
        <taxon>Actinomycetes</taxon>
        <taxon>Mycobacteriales</taxon>
        <taxon>Nocardiaceae</taxon>
        <taxon>Rhodococcus</taxon>
    </lineage>
</organism>